<evidence type="ECO:0000259" key="4">
    <source>
        <dbReference type="Pfam" id="PF00135"/>
    </source>
</evidence>
<dbReference type="Gene3D" id="3.40.50.1820">
    <property type="entry name" value="alpha/beta hydrolase"/>
    <property type="match status" value="1"/>
</dbReference>
<feature type="domain" description="Carboxylesterase type B" evidence="4">
    <location>
        <begin position="8"/>
        <end position="465"/>
    </location>
</feature>
<dbReference type="InterPro" id="IPR019826">
    <property type="entry name" value="Carboxylesterase_B_AS"/>
</dbReference>
<dbReference type="SUPFAM" id="SSF53474">
    <property type="entry name" value="alpha/beta-Hydrolases"/>
    <property type="match status" value="1"/>
</dbReference>
<evidence type="ECO:0000313" key="6">
    <source>
        <dbReference type="Proteomes" id="UP000824160"/>
    </source>
</evidence>
<gene>
    <name evidence="5" type="ORF">IAC43_00065</name>
</gene>
<dbReference type="EC" id="3.1.1.-" evidence="3"/>
<accession>A0A9D1H4N4</accession>
<proteinExistence type="inferred from homology"/>
<dbReference type="InterPro" id="IPR050309">
    <property type="entry name" value="Type-B_Carboxylest/Lipase"/>
</dbReference>
<evidence type="ECO:0000256" key="3">
    <source>
        <dbReference type="RuleBase" id="RU361235"/>
    </source>
</evidence>
<dbReference type="PROSITE" id="PS00122">
    <property type="entry name" value="CARBOXYLESTERASE_B_1"/>
    <property type="match status" value="1"/>
</dbReference>
<dbReference type="PANTHER" id="PTHR11559">
    <property type="entry name" value="CARBOXYLESTERASE"/>
    <property type="match status" value="1"/>
</dbReference>
<dbReference type="AlphaFoldDB" id="A0A9D1H4N4"/>
<keyword evidence="2 3" id="KW-0378">Hydrolase</keyword>
<evidence type="ECO:0000256" key="2">
    <source>
        <dbReference type="ARBA" id="ARBA00022801"/>
    </source>
</evidence>
<comment type="similarity">
    <text evidence="1 3">Belongs to the type-B carboxylesterase/lipase family.</text>
</comment>
<organism evidence="5 6">
    <name type="scientific">Candidatus Faecivivens stercoripullorum</name>
    <dbReference type="NCBI Taxonomy" id="2840805"/>
    <lineage>
        <taxon>Bacteria</taxon>
        <taxon>Bacillati</taxon>
        <taxon>Bacillota</taxon>
        <taxon>Clostridia</taxon>
        <taxon>Eubacteriales</taxon>
        <taxon>Oscillospiraceae</taxon>
        <taxon>Oscillospiraceae incertae sedis</taxon>
        <taxon>Candidatus Faecivivens</taxon>
    </lineage>
</organism>
<comment type="caution">
    <text evidence="5">The sequence shown here is derived from an EMBL/GenBank/DDBJ whole genome shotgun (WGS) entry which is preliminary data.</text>
</comment>
<dbReference type="EMBL" id="DVLW01000003">
    <property type="protein sequence ID" value="HIT93558.1"/>
    <property type="molecule type" value="Genomic_DNA"/>
</dbReference>
<evidence type="ECO:0000313" key="5">
    <source>
        <dbReference type="EMBL" id="HIT93558.1"/>
    </source>
</evidence>
<dbReference type="Pfam" id="PF00135">
    <property type="entry name" value="COesterase"/>
    <property type="match status" value="1"/>
</dbReference>
<reference evidence="5" key="2">
    <citation type="journal article" date="2021" name="PeerJ">
        <title>Extensive microbial diversity within the chicken gut microbiome revealed by metagenomics and culture.</title>
        <authorList>
            <person name="Gilroy R."/>
            <person name="Ravi A."/>
            <person name="Getino M."/>
            <person name="Pursley I."/>
            <person name="Horton D.L."/>
            <person name="Alikhan N.F."/>
            <person name="Baker D."/>
            <person name="Gharbi K."/>
            <person name="Hall N."/>
            <person name="Watson M."/>
            <person name="Adriaenssens E.M."/>
            <person name="Foster-Nyarko E."/>
            <person name="Jarju S."/>
            <person name="Secka A."/>
            <person name="Antonio M."/>
            <person name="Oren A."/>
            <person name="Chaudhuri R.R."/>
            <person name="La Ragione R."/>
            <person name="Hildebrand F."/>
            <person name="Pallen M.J."/>
        </authorList>
    </citation>
    <scope>NUCLEOTIDE SEQUENCE</scope>
    <source>
        <strain evidence="5">ChiBcec7-5410</strain>
    </source>
</reference>
<dbReference type="InterPro" id="IPR002018">
    <property type="entry name" value="CarbesteraseB"/>
</dbReference>
<dbReference type="Proteomes" id="UP000824160">
    <property type="component" value="Unassembled WGS sequence"/>
</dbReference>
<protein>
    <recommendedName>
        <fullName evidence="3">Carboxylic ester hydrolase</fullName>
        <ecNumber evidence="3">3.1.1.-</ecNumber>
    </recommendedName>
</protein>
<dbReference type="InterPro" id="IPR029058">
    <property type="entry name" value="AB_hydrolase_fold"/>
</dbReference>
<evidence type="ECO:0000256" key="1">
    <source>
        <dbReference type="ARBA" id="ARBA00005964"/>
    </source>
</evidence>
<dbReference type="GO" id="GO:0016787">
    <property type="term" value="F:hydrolase activity"/>
    <property type="evidence" value="ECO:0007669"/>
    <property type="project" value="UniProtKB-KW"/>
</dbReference>
<reference evidence="5" key="1">
    <citation type="submission" date="2020-10" db="EMBL/GenBank/DDBJ databases">
        <authorList>
            <person name="Gilroy R."/>
        </authorList>
    </citation>
    <scope>NUCLEOTIDE SEQUENCE</scope>
    <source>
        <strain evidence="5">ChiBcec7-5410</strain>
    </source>
</reference>
<sequence length="486" mass="52906">MDICTISAPSGLFRGLTEANAAFFRGIPYAHARRFERPVPAEFPDGVDCFAYGAKSIQNPQDMRGPVEGPFSEDCLSLNIVYPKENRTGKPLPVLFDIHGGAFQTGSGRDSGLFTLVTEEDAQLMVVSINYRLGALGYLYLKDRLPGCEADGNLGMYDQLCALQWVRKNIASFGGDPENITLHGVSAGGKSVGAMMLTPKAKPLFTKAILSSGGIMAVRTPETARILSQRYLDILGLADIKEILSCPVEKILEAQLEFAKSAGSTCLFGPVADGELIPLDWKEDIRSENGWMGNTLIGNNLHELMFFAFNPHLLEAAPGIAAELFGDRSKYAEEAFAELAKDAADDKSKVDCWVKVFSDYMYRSHGDNLAQILAGRGGKVWTYSFDYPPAHHSQDAVTLHMGGSADGPVPDAAPDAKEVKDRMMKAMRSAFANFVITGDPNTSLLPAWGCVTPGHYERMHFDREFTFDDPESPSLGGFPDDVIHLG</sequence>
<name>A0A9D1H4N4_9FIRM</name>